<name>A0AAD7MRZ6_9AGAR</name>
<feature type="compositionally biased region" description="Basic and acidic residues" evidence="1">
    <location>
        <begin position="314"/>
        <end position="323"/>
    </location>
</feature>
<feature type="region of interest" description="Disordered" evidence="1">
    <location>
        <begin position="309"/>
        <end position="336"/>
    </location>
</feature>
<sequence length="349" mass="38329">MHVLHRSCLHSFRLSTGIDPESSNIEGSGHGEQFSVVTTLGGRLGETREFGGGEGRRSASEGVRMGGSVILSPAEDANEEGIGFEAGIAFESETQAWALERVDEQGRTEFRRRCRNANPRDSSSADAWIRGAIRLKREDAGSSPTAAKGDSCAAMRAEDKEAWCGHVCLGRLGNHRAPFAPCFNTTTTACLFAERHWNFDDPANTKTLPGPLDSFDWPHNHPYTTASLSSLEWTPNFSHPSKLPTTFCSRSDSGHTNKARTHARIEQAARKYTFYCNDDCKRGRASATGSFLLETCLVEVRIAPTRKYSRQRTRLNDPTRVERTNPQTRTTISESLCSGGDPAIDCLDG</sequence>
<evidence type="ECO:0000313" key="3">
    <source>
        <dbReference type="Proteomes" id="UP001215598"/>
    </source>
</evidence>
<gene>
    <name evidence="2" type="ORF">B0H16DRAFT_1697180</name>
</gene>
<comment type="caution">
    <text evidence="2">The sequence shown here is derived from an EMBL/GenBank/DDBJ whole genome shotgun (WGS) entry which is preliminary data.</text>
</comment>
<organism evidence="2 3">
    <name type="scientific">Mycena metata</name>
    <dbReference type="NCBI Taxonomy" id="1033252"/>
    <lineage>
        <taxon>Eukaryota</taxon>
        <taxon>Fungi</taxon>
        <taxon>Dikarya</taxon>
        <taxon>Basidiomycota</taxon>
        <taxon>Agaricomycotina</taxon>
        <taxon>Agaricomycetes</taxon>
        <taxon>Agaricomycetidae</taxon>
        <taxon>Agaricales</taxon>
        <taxon>Marasmiineae</taxon>
        <taxon>Mycenaceae</taxon>
        <taxon>Mycena</taxon>
    </lineage>
</organism>
<reference evidence="2" key="1">
    <citation type="submission" date="2023-03" db="EMBL/GenBank/DDBJ databases">
        <title>Massive genome expansion in bonnet fungi (Mycena s.s.) driven by repeated elements and novel gene families across ecological guilds.</title>
        <authorList>
            <consortium name="Lawrence Berkeley National Laboratory"/>
            <person name="Harder C.B."/>
            <person name="Miyauchi S."/>
            <person name="Viragh M."/>
            <person name="Kuo A."/>
            <person name="Thoen E."/>
            <person name="Andreopoulos B."/>
            <person name="Lu D."/>
            <person name="Skrede I."/>
            <person name="Drula E."/>
            <person name="Henrissat B."/>
            <person name="Morin E."/>
            <person name="Kohler A."/>
            <person name="Barry K."/>
            <person name="LaButti K."/>
            <person name="Morin E."/>
            <person name="Salamov A."/>
            <person name="Lipzen A."/>
            <person name="Mereny Z."/>
            <person name="Hegedus B."/>
            <person name="Baldrian P."/>
            <person name="Stursova M."/>
            <person name="Weitz H."/>
            <person name="Taylor A."/>
            <person name="Grigoriev I.V."/>
            <person name="Nagy L.G."/>
            <person name="Martin F."/>
            <person name="Kauserud H."/>
        </authorList>
    </citation>
    <scope>NUCLEOTIDE SEQUENCE</scope>
    <source>
        <strain evidence="2">CBHHK182m</strain>
    </source>
</reference>
<dbReference type="AlphaFoldDB" id="A0AAD7MRZ6"/>
<proteinExistence type="predicted"/>
<feature type="compositionally biased region" description="Polar residues" evidence="1">
    <location>
        <begin position="324"/>
        <end position="336"/>
    </location>
</feature>
<evidence type="ECO:0000313" key="2">
    <source>
        <dbReference type="EMBL" id="KAJ7729449.1"/>
    </source>
</evidence>
<protein>
    <submittedName>
        <fullName evidence="2">Uncharacterized protein</fullName>
    </submittedName>
</protein>
<dbReference type="Proteomes" id="UP001215598">
    <property type="component" value="Unassembled WGS sequence"/>
</dbReference>
<keyword evidence="3" id="KW-1185">Reference proteome</keyword>
<dbReference type="EMBL" id="JARKIB010000165">
    <property type="protein sequence ID" value="KAJ7729449.1"/>
    <property type="molecule type" value="Genomic_DNA"/>
</dbReference>
<evidence type="ECO:0000256" key="1">
    <source>
        <dbReference type="SAM" id="MobiDB-lite"/>
    </source>
</evidence>
<accession>A0AAD7MRZ6</accession>